<dbReference type="UniPathway" id="UPA00379">
    <property type="reaction ID" value="UER00551"/>
</dbReference>
<feature type="binding site" evidence="7">
    <location>
        <position position="79"/>
    </location>
    <ligand>
        <name>4-imidazolone-5-propanoate</name>
        <dbReference type="ChEBI" id="CHEBI:77893"/>
    </ligand>
</feature>
<feature type="binding site" evidence="7">
    <location>
        <position position="315"/>
    </location>
    <ligand>
        <name>Fe(3+)</name>
        <dbReference type="ChEBI" id="CHEBI:29034"/>
    </ligand>
</feature>
<comment type="function">
    <text evidence="7">Catalyzes the hydrolytic cleavage of the carbon-nitrogen bond in imidazolone-5-propanoate to yield N-formimidoyl-L-glutamate. It is the third step in the universal histidine degradation pathway.</text>
</comment>
<comment type="pathway">
    <text evidence="7">Amino-acid degradation; L-histidine degradation into L-glutamate; N-formimidoyl-L-glutamate from L-histidine: step 3/3.</text>
</comment>
<evidence type="ECO:0000256" key="1">
    <source>
        <dbReference type="ARBA" id="ARBA00012864"/>
    </source>
</evidence>
<dbReference type="RefSeq" id="WP_146300532.1">
    <property type="nucleotide sequence ID" value="NZ_CP042301.2"/>
</dbReference>
<dbReference type="NCBIfam" id="TIGR01224">
    <property type="entry name" value="hutI"/>
    <property type="match status" value="1"/>
</dbReference>
<feature type="binding site" evidence="7">
    <location>
        <position position="315"/>
    </location>
    <ligand>
        <name>Zn(2+)</name>
        <dbReference type="ChEBI" id="CHEBI:29105"/>
    </ligand>
</feature>
<evidence type="ECO:0000256" key="4">
    <source>
        <dbReference type="ARBA" id="ARBA00022808"/>
    </source>
</evidence>
<feature type="binding site" evidence="7">
    <location>
        <position position="240"/>
    </location>
    <ligand>
        <name>Zn(2+)</name>
        <dbReference type="ChEBI" id="CHEBI:29105"/>
    </ligand>
</feature>
<dbReference type="GO" id="GO:0005737">
    <property type="term" value="C:cytoplasm"/>
    <property type="evidence" value="ECO:0007669"/>
    <property type="project" value="UniProtKB-SubCell"/>
</dbReference>
<feature type="binding site" evidence="7">
    <location>
        <position position="70"/>
    </location>
    <ligand>
        <name>Fe(3+)</name>
        <dbReference type="ChEBI" id="CHEBI:29034"/>
    </ligand>
</feature>
<dbReference type="KEGG" id="niy:FQ775_16745"/>
<comment type="subcellular location">
    <subcellularLocation>
        <location evidence="7">Cytoplasm</location>
    </subcellularLocation>
</comment>
<dbReference type="CDD" id="cd01296">
    <property type="entry name" value="Imidazolone-5PH"/>
    <property type="match status" value="1"/>
</dbReference>
<dbReference type="AlphaFoldDB" id="A0A5B8L1V3"/>
<evidence type="ECO:0000256" key="5">
    <source>
        <dbReference type="ARBA" id="ARBA00022833"/>
    </source>
</evidence>
<dbReference type="EC" id="3.5.2.7" evidence="1 7"/>
<dbReference type="GO" id="GO:0008270">
    <property type="term" value="F:zinc ion binding"/>
    <property type="evidence" value="ECO:0007669"/>
    <property type="project" value="UniProtKB-UniRule"/>
</dbReference>
<dbReference type="GO" id="GO:0005506">
    <property type="term" value="F:iron ion binding"/>
    <property type="evidence" value="ECO:0007669"/>
    <property type="project" value="UniProtKB-UniRule"/>
</dbReference>
<comment type="catalytic activity">
    <reaction evidence="7">
        <text>4-imidazolone-5-propanoate + H2O = N-formimidoyl-L-glutamate</text>
        <dbReference type="Rhea" id="RHEA:23660"/>
        <dbReference type="ChEBI" id="CHEBI:15377"/>
        <dbReference type="ChEBI" id="CHEBI:58928"/>
        <dbReference type="ChEBI" id="CHEBI:77893"/>
        <dbReference type="EC" id="3.5.2.7"/>
    </reaction>
</comment>
<keyword evidence="7" id="KW-0963">Cytoplasm</keyword>
<evidence type="ECO:0000256" key="7">
    <source>
        <dbReference type="HAMAP-Rule" id="MF_00372"/>
    </source>
</evidence>
<feature type="binding site" evidence="7">
    <location>
        <position position="142"/>
    </location>
    <ligand>
        <name>N-formimidoyl-L-glutamate</name>
        <dbReference type="ChEBI" id="CHEBI:58928"/>
    </ligand>
</feature>
<comment type="cofactor">
    <cofactor evidence="7">
        <name>Zn(2+)</name>
        <dbReference type="ChEBI" id="CHEBI:29105"/>
    </cofactor>
    <cofactor evidence="7">
        <name>Fe(3+)</name>
        <dbReference type="ChEBI" id="CHEBI:29034"/>
    </cofactor>
    <text evidence="7">Binds 1 zinc or iron ion per subunit.</text>
</comment>
<keyword evidence="10" id="KW-1185">Reference proteome</keyword>
<dbReference type="Pfam" id="PF01979">
    <property type="entry name" value="Amidohydro_1"/>
    <property type="match status" value="1"/>
</dbReference>
<feature type="binding site" evidence="7">
    <location>
        <position position="142"/>
    </location>
    <ligand>
        <name>4-imidazolone-5-propanoate</name>
        <dbReference type="ChEBI" id="CHEBI:77893"/>
    </ligand>
</feature>
<proteinExistence type="inferred from homology"/>
<dbReference type="SUPFAM" id="SSF51556">
    <property type="entry name" value="Metallo-dependent hydrolases"/>
    <property type="match status" value="1"/>
</dbReference>
<evidence type="ECO:0000313" key="9">
    <source>
        <dbReference type="EMBL" id="QDZ01891.1"/>
    </source>
</evidence>
<comment type="similarity">
    <text evidence="7">Belongs to the metallo-dependent hydrolases superfamily. HutI family.</text>
</comment>
<feature type="binding site" evidence="7">
    <location>
        <position position="243"/>
    </location>
    <ligand>
        <name>4-imidazolone-5-propanoate</name>
        <dbReference type="ChEBI" id="CHEBI:77893"/>
    </ligand>
</feature>
<dbReference type="InterPro" id="IPR032466">
    <property type="entry name" value="Metal_Hydrolase"/>
</dbReference>
<dbReference type="PANTHER" id="PTHR42752:SF1">
    <property type="entry name" value="IMIDAZOLONEPROPIONASE-RELATED"/>
    <property type="match status" value="1"/>
</dbReference>
<dbReference type="PANTHER" id="PTHR42752">
    <property type="entry name" value="IMIDAZOLONEPROPIONASE"/>
    <property type="match status" value="1"/>
</dbReference>
<dbReference type="GO" id="GO:0019556">
    <property type="term" value="P:L-histidine catabolic process to glutamate and formamide"/>
    <property type="evidence" value="ECO:0007669"/>
    <property type="project" value="UniProtKB-UniRule"/>
</dbReference>
<feature type="binding site" evidence="7">
    <location>
        <position position="70"/>
    </location>
    <ligand>
        <name>Zn(2+)</name>
        <dbReference type="ChEBI" id="CHEBI:29105"/>
    </ligand>
</feature>
<organism evidence="9 10">
    <name type="scientific">Nitratireductor mangrovi</name>
    <dbReference type="NCBI Taxonomy" id="2599600"/>
    <lineage>
        <taxon>Bacteria</taxon>
        <taxon>Pseudomonadati</taxon>
        <taxon>Pseudomonadota</taxon>
        <taxon>Alphaproteobacteria</taxon>
        <taxon>Hyphomicrobiales</taxon>
        <taxon>Phyllobacteriaceae</taxon>
        <taxon>Nitratireductor</taxon>
    </lineage>
</organism>
<evidence type="ECO:0000256" key="2">
    <source>
        <dbReference type="ARBA" id="ARBA00022723"/>
    </source>
</evidence>
<dbReference type="GO" id="GO:0050480">
    <property type="term" value="F:imidazolonepropionase activity"/>
    <property type="evidence" value="ECO:0007669"/>
    <property type="project" value="UniProtKB-UniRule"/>
</dbReference>
<feature type="binding site" evidence="7">
    <location>
        <position position="319"/>
    </location>
    <ligand>
        <name>N-formimidoyl-L-glutamate</name>
        <dbReference type="ChEBI" id="CHEBI:58928"/>
    </ligand>
</feature>
<keyword evidence="5 7" id="KW-0862">Zinc</keyword>
<feature type="binding site" evidence="7">
    <location>
        <position position="72"/>
    </location>
    <ligand>
        <name>Zn(2+)</name>
        <dbReference type="ChEBI" id="CHEBI:29105"/>
    </ligand>
</feature>
<dbReference type="FunFam" id="3.20.20.140:FF:000007">
    <property type="entry name" value="Imidazolonepropionase"/>
    <property type="match status" value="1"/>
</dbReference>
<feature type="binding site" evidence="7">
    <location>
        <position position="320"/>
    </location>
    <ligand>
        <name>4-imidazolone-5-propanoate</name>
        <dbReference type="ChEBI" id="CHEBI:77893"/>
    </ligand>
</feature>
<evidence type="ECO:0000259" key="8">
    <source>
        <dbReference type="Pfam" id="PF01979"/>
    </source>
</evidence>
<dbReference type="Gene3D" id="2.30.40.10">
    <property type="entry name" value="Urease, subunit C, domain 1"/>
    <property type="match status" value="1"/>
</dbReference>
<accession>A0A5B8L1V3</accession>
<feature type="binding site" evidence="7">
    <location>
        <position position="317"/>
    </location>
    <ligand>
        <name>N-formimidoyl-L-glutamate</name>
        <dbReference type="ChEBI" id="CHEBI:58928"/>
    </ligand>
</feature>
<evidence type="ECO:0000256" key="3">
    <source>
        <dbReference type="ARBA" id="ARBA00022801"/>
    </source>
</evidence>
<feature type="binding site" evidence="7">
    <location>
        <position position="240"/>
    </location>
    <ligand>
        <name>Fe(3+)</name>
        <dbReference type="ChEBI" id="CHEBI:29034"/>
    </ligand>
</feature>
<dbReference type="InterPro" id="IPR006680">
    <property type="entry name" value="Amidohydro-rel"/>
</dbReference>
<feature type="domain" description="Amidohydrolase-related" evidence="8">
    <location>
        <begin position="61"/>
        <end position="380"/>
    </location>
</feature>
<evidence type="ECO:0000313" key="10">
    <source>
        <dbReference type="Proteomes" id="UP000321389"/>
    </source>
</evidence>
<dbReference type="EMBL" id="CP042301">
    <property type="protein sequence ID" value="QDZ01891.1"/>
    <property type="molecule type" value="Genomic_DNA"/>
</dbReference>
<dbReference type="InterPro" id="IPR005920">
    <property type="entry name" value="HutI"/>
</dbReference>
<feature type="binding site" evidence="7">
    <location>
        <position position="175"/>
    </location>
    <ligand>
        <name>4-imidazolone-5-propanoate</name>
        <dbReference type="ChEBI" id="CHEBI:77893"/>
    </ligand>
</feature>
<gene>
    <name evidence="7" type="primary">hutI</name>
    <name evidence="9" type="ORF">FQ775_16745</name>
</gene>
<keyword evidence="6 7" id="KW-0408">Iron</keyword>
<dbReference type="OrthoDB" id="9776455at2"/>
<dbReference type="SUPFAM" id="SSF51338">
    <property type="entry name" value="Composite domain of metallo-dependent hydrolases"/>
    <property type="match status" value="1"/>
</dbReference>
<keyword evidence="4 7" id="KW-0369">Histidine metabolism</keyword>
<sequence length="402" mass="42875">MPRKILSDLRIATMQAADVPYGMVEHGAIGIEDGRVAWVATVDTIPSDWKSVEAEQFEGRLVTPALIDCHTHIVHGGNRAREFEMRLEGASYEEIARAGGGIVSTVSATRAVSERELVETALPRLDRLIAEGVSTVEVKSGYGLTINDELKMLRAAHRLEKLRSVRIRTSYLGAHAVPPEYKGRADAYVDEVAIPGLEAAHAEGLADAVDGFCEGIAFSPEQMARVFDKAKQFGLPVKLHAEQLSDLGGAKLAASYGAISADHLEYLGADGITAMAGSGSVAVLLPGAFYFLRETRKPPVEGLRAAGVPIAVATDCNPGSSPMTSLLLAMNMACTFFRLTPEEALAGVTREAARALGLADEIGTIAPGKRAELAVWDVTEPAELAYRIGDNPLHRRIVEAAP</sequence>
<name>A0A5B8L1V3_9HYPH</name>
<dbReference type="Proteomes" id="UP000321389">
    <property type="component" value="Chromosome"/>
</dbReference>
<reference evidence="9" key="1">
    <citation type="submission" date="2020-04" db="EMBL/GenBank/DDBJ databases">
        <title>Nitratireductor sp. nov. isolated from mangrove soil.</title>
        <authorList>
            <person name="Ye Y."/>
        </authorList>
    </citation>
    <scope>NUCLEOTIDE SEQUENCE</scope>
    <source>
        <strain evidence="9">SY7</strain>
    </source>
</reference>
<keyword evidence="2 7" id="KW-0479">Metal-binding</keyword>
<dbReference type="Gene3D" id="3.20.20.140">
    <property type="entry name" value="Metal-dependent hydrolases"/>
    <property type="match status" value="1"/>
</dbReference>
<dbReference type="GO" id="GO:0019557">
    <property type="term" value="P:L-histidine catabolic process to glutamate and formate"/>
    <property type="evidence" value="ECO:0007669"/>
    <property type="project" value="UniProtKB-UniPathway"/>
</dbReference>
<protein>
    <recommendedName>
        <fullName evidence="1 7">Imidazolonepropionase</fullName>
        <ecNumber evidence="1 7">3.5.2.7</ecNumber>
    </recommendedName>
    <alternativeName>
        <fullName evidence="7">Imidazolone-5-propionate hydrolase</fullName>
    </alternativeName>
</protein>
<dbReference type="HAMAP" id="MF_00372">
    <property type="entry name" value="HutI"/>
    <property type="match status" value="1"/>
</dbReference>
<feature type="binding site" evidence="7">
    <location>
        <position position="72"/>
    </location>
    <ligand>
        <name>Fe(3+)</name>
        <dbReference type="ChEBI" id="CHEBI:29034"/>
    </ligand>
</feature>
<keyword evidence="3 7" id="KW-0378">Hydrolase</keyword>
<evidence type="ECO:0000256" key="6">
    <source>
        <dbReference type="ARBA" id="ARBA00023004"/>
    </source>
</evidence>
<dbReference type="InterPro" id="IPR011059">
    <property type="entry name" value="Metal-dep_hydrolase_composite"/>
</dbReference>